<gene>
    <name evidence="3" type="ORF">QF035_010878</name>
</gene>
<dbReference type="Proteomes" id="UP001230328">
    <property type="component" value="Unassembled WGS sequence"/>
</dbReference>
<evidence type="ECO:0000256" key="1">
    <source>
        <dbReference type="SAM" id="MobiDB-lite"/>
    </source>
</evidence>
<accession>A0ABU0TE96</accession>
<comment type="caution">
    <text evidence="3">The sequence shown here is derived from an EMBL/GenBank/DDBJ whole genome shotgun (WGS) entry which is preliminary data.</text>
</comment>
<reference evidence="3 4" key="1">
    <citation type="submission" date="2023-07" db="EMBL/GenBank/DDBJ databases">
        <title>Comparative genomics of wheat-associated soil bacteria to identify genetic determinants of phenazine resistance.</title>
        <authorList>
            <person name="Mouncey N."/>
        </authorList>
    </citation>
    <scope>NUCLEOTIDE SEQUENCE [LARGE SCALE GENOMIC DNA]</scope>
    <source>
        <strain evidence="3 4">V2I4</strain>
    </source>
</reference>
<dbReference type="Pfam" id="PF13751">
    <property type="entry name" value="DDE_Tnp_1_6"/>
    <property type="match status" value="1"/>
</dbReference>
<proteinExistence type="predicted"/>
<keyword evidence="4" id="KW-1185">Reference proteome</keyword>
<dbReference type="InterPro" id="IPR025668">
    <property type="entry name" value="Tnp_DDE_dom"/>
</dbReference>
<protein>
    <recommendedName>
        <fullName evidence="2">Transposase DDE domain-containing protein</fullName>
    </recommendedName>
</protein>
<organism evidence="3 4">
    <name type="scientific">Streptomyces umbrinus</name>
    <dbReference type="NCBI Taxonomy" id="67370"/>
    <lineage>
        <taxon>Bacteria</taxon>
        <taxon>Bacillati</taxon>
        <taxon>Actinomycetota</taxon>
        <taxon>Actinomycetes</taxon>
        <taxon>Kitasatosporales</taxon>
        <taxon>Streptomycetaceae</taxon>
        <taxon>Streptomyces</taxon>
        <taxon>Streptomyces phaeochromogenes group</taxon>
    </lineage>
</organism>
<feature type="compositionally biased region" description="Basic and acidic residues" evidence="1">
    <location>
        <begin position="24"/>
        <end position="39"/>
    </location>
</feature>
<evidence type="ECO:0000259" key="2">
    <source>
        <dbReference type="Pfam" id="PF13751"/>
    </source>
</evidence>
<evidence type="ECO:0000313" key="3">
    <source>
        <dbReference type="EMBL" id="MDQ1033296.1"/>
    </source>
</evidence>
<feature type="domain" description="Transposase DDE" evidence="2">
    <location>
        <begin position="192"/>
        <end position="315"/>
    </location>
</feature>
<dbReference type="EMBL" id="JAUSZI010000002">
    <property type="protein sequence ID" value="MDQ1033296.1"/>
    <property type="molecule type" value="Genomic_DNA"/>
</dbReference>
<feature type="region of interest" description="Disordered" evidence="1">
    <location>
        <begin position="24"/>
        <end position="52"/>
    </location>
</feature>
<evidence type="ECO:0000313" key="4">
    <source>
        <dbReference type="Proteomes" id="UP001230328"/>
    </source>
</evidence>
<name>A0ABU0TE96_9ACTN</name>
<sequence length="350" mass="39554">MQVLRQVWLQQYWFDEEGQLRWREPKSTQDRRSRRETPRRSSVAEAQGRPDPAVARVPWASVEIITPHDAEARFSRKVVSSGARSWIGYRDHQTETCDGTGPNVIVQVVTAPAPEQDIDALPRIHQGLAVRGFRPVEHLVDGGYISPSTIHTAITGYGIRLTGPIRTVSSNREHPGFDKRHFRPNWEQHTLTCPRGETSFPWNETFLDGRPQYSVRFPTAVCRACADRALCTGNTVNRGRHVMLLPRPLEEIQNQARQEQETSAWRERYAMRAGCEATVSETVHAHGLRNCRYRGIAKTHVQHVLTAAGTNIIRLSGCFPPGAAPSRPSRPASPFQLLCRKLMFSTSRAR</sequence>